<keyword evidence="1 6" id="KW-0285">Flavoprotein</keyword>
<accession>A0A9Q5B2G9</accession>
<feature type="binding site" evidence="6">
    <location>
        <position position="220"/>
    </location>
    <ligand>
        <name>FMN</name>
        <dbReference type="ChEBI" id="CHEBI:58210"/>
    </ligand>
</feature>
<keyword evidence="2 6" id="KW-0288">FMN</keyword>
<evidence type="ECO:0000313" key="8">
    <source>
        <dbReference type="EMBL" id="NNB50674.1"/>
    </source>
</evidence>
<evidence type="ECO:0000256" key="5">
    <source>
        <dbReference type="ARBA" id="ARBA00033748"/>
    </source>
</evidence>
<dbReference type="InterPro" id="IPR016215">
    <property type="entry name" value="NTA_MOA"/>
</dbReference>
<organism evidence="8 9">
    <name type="scientific">Pseudomonas fragi</name>
    <dbReference type="NCBI Taxonomy" id="296"/>
    <lineage>
        <taxon>Bacteria</taxon>
        <taxon>Pseudomonadati</taxon>
        <taxon>Pseudomonadota</taxon>
        <taxon>Gammaproteobacteria</taxon>
        <taxon>Pseudomonadales</taxon>
        <taxon>Pseudomonadaceae</taxon>
        <taxon>Pseudomonas</taxon>
    </lineage>
</organism>
<dbReference type="Gene3D" id="3.20.20.30">
    <property type="entry name" value="Luciferase-like domain"/>
    <property type="match status" value="1"/>
</dbReference>
<sequence>MSTHKHLHIGLSLAPTWLSGDGWRRENSNIEEIFTADYAIDLAVRAEAAHLDFVFRPDVSCMPMHMLDSGSGFASLDPTVLLAAVARETSHIGLVSTVSTTFFPPYVVARQLQSLNWVSRGRAGWNIVTALQGHENFGLEQMPSAEERYERAAEFTSVVQQLWASFPNAALKIDRASGHYADASQVHAIDHDGKHLKVKGPLNLPAYPGPRIPLIQAGASASGRDFAASVADLVFAPTPDKEAALELRRDLSQRALRHGRDPAGIRLLPGLSLYLAATREEARALFMQTHARLDKPRKLASIKDMIGLDLTDWPPGRPVTRTDLPPVAPDAGSRTHNSLLRRLIERESLTLEQLLLRPEVISAAHWQVVGTVDDALEQIIDWAHSGAIDGFIAAPGGSVESVHLFLQQLMPRLVQAGLFRQGYSGTTFAHHLNEGREHA</sequence>
<dbReference type="InterPro" id="IPR011251">
    <property type="entry name" value="Luciferase-like_dom"/>
</dbReference>
<evidence type="ECO:0000256" key="2">
    <source>
        <dbReference type="ARBA" id="ARBA00022643"/>
    </source>
</evidence>
<dbReference type="EC" id="1.14.-.-" evidence="8"/>
<proteinExistence type="inferred from homology"/>
<keyword evidence="3 8" id="KW-0560">Oxidoreductase</keyword>
<dbReference type="InterPro" id="IPR036661">
    <property type="entry name" value="Luciferase-like_sf"/>
</dbReference>
<evidence type="ECO:0000259" key="7">
    <source>
        <dbReference type="Pfam" id="PF00296"/>
    </source>
</evidence>
<dbReference type="InterPro" id="IPR051260">
    <property type="entry name" value="Diverse_substr_monoxygenases"/>
</dbReference>
<gene>
    <name evidence="8" type="ORF">HBN89_15570</name>
</gene>
<comment type="similarity">
    <text evidence="5">Belongs to the NtaA/SnaA/DszA monooxygenase family.</text>
</comment>
<dbReference type="AlphaFoldDB" id="A0A9Q5B2G9"/>
<name>A0A9Q5B2G9_PSEFR</name>
<dbReference type="GO" id="GO:0016705">
    <property type="term" value="F:oxidoreductase activity, acting on paired donors, with incorporation or reduction of molecular oxygen"/>
    <property type="evidence" value="ECO:0007669"/>
    <property type="project" value="InterPro"/>
</dbReference>
<dbReference type="RefSeq" id="WP_086797360.1">
    <property type="nucleotide sequence ID" value="NZ_CP021132.1"/>
</dbReference>
<dbReference type="PANTHER" id="PTHR30011">
    <property type="entry name" value="ALKANESULFONATE MONOOXYGENASE-RELATED"/>
    <property type="match status" value="1"/>
</dbReference>
<keyword evidence="4 8" id="KW-0503">Monooxygenase</keyword>
<feature type="binding site" evidence="6">
    <location>
        <position position="97"/>
    </location>
    <ligand>
        <name>FMN</name>
        <dbReference type="ChEBI" id="CHEBI:58210"/>
    </ligand>
</feature>
<protein>
    <submittedName>
        <fullName evidence="8">NtaA/DmoA family FMN-dependent monooxygenase</fullName>
        <ecNumber evidence="8">1.14.-.-</ecNumber>
    </submittedName>
</protein>
<dbReference type="Pfam" id="PF00296">
    <property type="entry name" value="Bac_luciferase"/>
    <property type="match status" value="1"/>
</dbReference>
<dbReference type="PANTHER" id="PTHR30011:SF16">
    <property type="entry name" value="C2H2 FINGER DOMAIN TRANSCRIPTION FACTOR (EUROFUNG)-RELATED"/>
    <property type="match status" value="1"/>
</dbReference>
<feature type="binding site" evidence="6">
    <location>
        <position position="58"/>
    </location>
    <ligand>
        <name>FMN</name>
        <dbReference type="ChEBI" id="CHEBI:58210"/>
    </ligand>
</feature>
<dbReference type="SUPFAM" id="SSF51679">
    <property type="entry name" value="Bacterial luciferase-like"/>
    <property type="match status" value="1"/>
</dbReference>
<feature type="binding site" evidence="6">
    <location>
        <position position="149"/>
    </location>
    <ligand>
        <name>FMN</name>
        <dbReference type="ChEBI" id="CHEBI:58210"/>
    </ligand>
</feature>
<evidence type="ECO:0000256" key="4">
    <source>
        <dbReference type="ARBA" id="ARBA00023033"/>
    </source>
</evidence>
<evidence type="ECO:0000256" key="6">
    <source>
        <dbReference type="PIRSR" id="PIRSR000337-1"/>
    </source>
</evidence>
<reference evidence="8 9" key="1">
    <citation type="journal article" date="2020" name="Front. Microbiol.">
        <title>Genetic Organization of the aprX-lipA2 Operon Affects the Proteolytic Potential of Pseudomonas Species in Milk.</title>
        <authorList>
            <person name="Maier C."/>
            <person name="Huptas C."/>
            <person name="von Neubeck M."/>
            <person name="Scherer S."/>
            <person name="Wenning M."/>
            <person name="Lucking G."/>
        </authorList>
    </citation>
    <scope>NUCLEOTIDE SEQUENCE [LARGE SCALE GENOMIC DNA]</scope>
    <source>
        <strain evidence="8 9">WS 5094</strain>
    </source>
</reference>
<evidence type="ECO:0000313" key="9">
    <source>
        <dbReference type="Proteomes" id="UP000564604"/>
    </source>
</evidence>
<dbReference type="NCBIfam" id="TIGR03860">
    <property type="entry name" value="FMN_nitrolo"/>
    <property type="match status" value="1"/>
</dbReference>
<feature type="domain" description="Luciferase-like" evidence="7">
    <location>
        <begin position="31"/>
        <end position="386"/>
    </location>
</feature>
<dbReference type="GO" id="GO:0004497">
    <property type="term" value="F:monooxygenase activity"/>
    <property type="evidence" value="ECO:0007669"/>
    <property type="project" value="UniProtKB-KW"/>
</dbReference>
<dbReference type="Proteomes" id="UP000564604">
    <property type="component" value="Unassembled WGS sequence"/>
</dbReference>
<evidence type="ECO:0000256" key="3">
    <source>
        <dbReference type="ARBA" id="ARBA00023002"/>
    </source>
</evidence>
<comment type="caution">
    <text evidence="8">The sequence shown here is derived from an EMBL/GenBank/DDBJ whole genome shotgun (WGS) entry which is preliminary data.</text>
</comment>
<dbReference type="PIRSF" id="PIRSF000337">
    <property type="entry name" value="NTA_MOA"/>
    <property type="match status" value="1"/>
</dbReference>
<dbReference type="EMBL" id="JAAQYX010000021">
    <property type="protein sequence ID" value="NNB50674.1"/>
    <property type="molecule type" value="Genomic_DNA"/>
</dbReference>
<evidence type="ECO:0000256" key="1">
    <source>
        <dbReference type="ARBA" id="ARBA00022630"/>
    </source>
</evidence>